<protein>
    <submittedName>
        <fullName evidence="1">Uncharacterized protein</fullName>
    </submittedName>
</protein>
<dbReference type="Proteomes" id="UP001408356">
    <property type="component" value="Unassembled WGS sequence"/>
</dbReference>
<dbReference type="EMBL" id="JARVKF010000407">
    <property type="protein sequence ID" value="KAK9416277.1"/>
    <property type="molecule type" value="Genomic_DNA"/>
</dbReference>
<keyword evidence="2" id="KW-1185">Reference proteome</keyword>
<proteinExistence type="predicted"/>
<gene>
    <name evidence="1" type="ORF">SUNI508_01694</name>
</gene>
<organism evidence="1 2">
    <name type="scientific">Seiridium unicorne</name>
    <dbReference type="NCBI Taxonomy" id="138068"/>
    <lineage>
        <taxon>Eukaryota</taxon>
        <taxon>Fungi</taxon>
        <taxon>Dikarya</taxon>
        <taxon>Ascomycota</taxon>
        <taxon>Pezizomycotina</taxon>
        <taxon>Sordariomycetes</taxon>
        <taxon>Xylariomycetidae</taxon>
        <taxon>Amphisphaeriales</taxon>
        <taxon>Sporocadaceae</taxon>
        <taxon>Seiridium</taxon>
    </lineage>
</organism>
<accession>A0ABR2UNY9</accession>
<evidence type="ECO:0000313" key="2">
    <source>
        <dbReference type="Proteomes" id="UP001408356"/>
    </source>
</evidence>
<reference evidence="1 2" key="1">
    <citation type="journal article" date="2024" name="J. Plant Pathol.">
        <title>Sequence and assembly of the genome of Seiridium unicorne, isolate CBS 538.82, causal agent of cypress canker disease.</title>
        <authorList>
            <person name="Scali E."/>
            <person name="Rocca G.D."/>
            <person name="Danti R."/>
            <person name="Garbelotto M."/>
            <person name="Barberini S."/>
            <person name="Baroncelli R."/>
            <person name="Emiliani G."/>
        </authorList>
    </citation>
    <scope>NUCLEOTIDE SEQUENCE [LARGE SCALE GENOMIC DNA]</scope>
    <source>
        <strain evidence="1 2">BM-138-508</strain>
    </source>
</reference>
<evidence type="ECO:0000313" key="1">
    <source>
        <dbReference type="EMBL" id="KAK9416277.1"/>
    </source>
</evidence>
<name>A0ABR2UNY9_9PEZI</name>
<sequence length="151" mass="16851">MEDVDIAFKWWDENPNDNAEGWDNLHSRIWGNVVQQPLAFAISAEEVLQATIDFLVVKGELSSERSHAVKTHIQDFLARTGNHDGVKDLNIPPVQLEFHSSQASSTGNLTDYESSEQLMNLGAIDHTGTESASTNNEPNNDWSQFLNIESI</sequence>
<comment type="caution">
    <text evidence="1">The sequence shown here is derived from an EMBL/GenBank/DDBJ whole genome shotgun (WGS) entry which is preliminary data.</text>
</comment>